<evidence type="ECO:0000259" key="9">
    <source>
        <dbReference type="PROSITE" id="PS50026"/>
    </source>
</evidence>
<keyword evidence="1" id="KW-0217">Developmental protein</keyword>
<dbReference type="InterPro" id="IPR000742">
    <property type="entry name" value="EGF"/>
</dbReference>
<comment type="caution">
    <text evidence="7">Lacks conserved residue(s) required for the propagation of feature annotation.</text>
</comment>
<feature type="chain" id="PRO_5002124670" description="EGF-like domain-containing protein" evidence="8">
    <location>
        <begin position="24"/>
        <end position="155"/>
    </location>
</feature>
<feature type="domain" description="EGF-like" evidence="9">
    <location>
        <begin position="62"/>
        <end position="101"/>
    </location>
</feature>
<dbReference type="PROSITE" id="PS50026">
    <property type="entry name" value="EGF_3"/>
    <property type="match status" value="3"/>
</dbReference>
<keyword evidence="6" id="KW-0325">Glycoprotein</keyword>
<organism evidence="10">
    <name type="scientific">Arion vulgaris</name>
    <dbReference type="NCBI Taxonomy" id="1028688"/>
    <lineage>
        <taxon>Eukaryota</taxon>
        <taxon>Metazoa</taxon>
        <taxon>Spiralia</taxon>
        <taxon>Lophotrochozoa</taxon>
        <taxon>Mollusca</taxon>
        <taxon>Gastropoda</taxon>
        <taxon>Heterobranchia</taxon>
        <taxon>Euthyneura</taxon>
        <taxon>Panpulmonata</taxon>
        <taxon>Eupulmonata</taxon>
        <taxon>Stylommatophora</taxon>
        <taxon>Helicina</taxon>
        <taxon>Arionoidea</taxon>
        <taxon>Arionidae</taxon>
        <taxon>Arion</taxon>
    </lineage>
</organism>
<dbReference type="SMART" id="SM00181">
    <property type="entry name" value="EGF"/>
    <property type="match status" value="3"/>
</dbReference>
<evidence type="ECO:0000256" key="6">
    <source>
        <dbReference type="ARBA" id="ARBA00023180"/>
    </source>
</evidence>
<dbReference type="PROSITE" id="PS01186">
    <property type="entry name" value="EGF_2"/>
    <property type="match status" value="2"/>
</dbReference>
<evidence type="ECO:0000256" key="1">
    <source>
        <dbReference type="ARBA" id="ARBA00022473"/>
    </source>
</evidence>
<keyword evidence="2 7" id="KW-0245">EGF-like domain</keyword>
<reference evidence="10" key="1">
    <citation type="submission" date="2014-12" db="EMBL/GenBank/DDBJ databases">
        <title>Insight into the proteome of Arion vulgaris.</title>
        <authorList>
            <person name="Aradska J."/>
            <person name="Bulat T."/>
            <person name="Smidak R."/>
            <person name="Sarate P."/>
            <person name="Gangsoo J."/>
            <person name="Sialana F."/>
            <person name="Bilban M."/>
            <person name="Lubec G."/>
        </authorList>
    </citation>
    <scope>NUCLEOTIDE SEQUENCE</scope>
    <source>
        <tissue evidence="10">Skin</tissue>
    </source>
</reference>
<dbReference type="FunFam" id="2.10.25.10:FF:000143">
    <property type="entry name" value="Protein crumbs 1"/>
    <property type="match status" value="1"/>
</dbReference>
<feature type="disulfide bond" evidence="7">
    <location>
        <begin position="91"/>
        <end position="100"/>
    </location>
</feature>
<dbReference type="InterPro" id="IPR013032">
    <property type="entry name" value="EGF-like_CS"/>
</dbReference>
<dbReference type="PROSITE" id="PS00022">
    <property type="entry name" value="EGF_1"/>
    <property type="match status" value="3"/>
</dbReference>
<evidence type="ECO:0000313" key="10">
    <source>
        <dbReference type="EMBL" id="CEK90960.1"/>
    </source>
</evidence>
<dbReference type="InterPro" id="IPR001881">
    <property type="entry name" value="EGF-like_Ca-bd_dom"/>
</dbReference>
<name>A0A0B7BFR5_9EUPU</name>
<dbReference type="GO" id="GO:0005112">
    <property type="term" value="F:Notch binding"/>
    <property type="evidence" value="ECO:0007669"/>
    <property type="project" value="TreeGrafter"/>
</dbReference>
<dbReference type="EMBL" id="HACG01044095">
    <property type="protein sequence ID" value="CEK90960.1"/>
    <property type="molecule type" value="Transcribed_RNA"/>
</dbReference>
<evidence type="ECO:0000256" key="7">
    <source>
        <dbReference type="PROSITE-ProRule" id="PRU00076"/>
    </source>
</evidence>
<dbReference type="SMART" id="SM00179">
    <property type="entry name" value="EGF_CA"/>
    <property type="match status" value="3"/>
</dbReference>
<dbReference type="PROSITE" id="PS01187">
    <property type="entry name" value="EGF_CA"/>
    <property type="match status" value="1"/>
</dbReference>
<keyword evidence="5 7" id="KW-1015">Disulfide bond</keyword>
<evidence type="ECO:0000256" key="3">
    <source>
        <dbReference type="ARBA" id="ARBA00022729"/>
    </source>
</evidence>
<proteinExistence type="predicted"/>
<evidence type="ECO:0000256" key="2">
    <source>
        <dbReference type="ARBA" id="ARBA00022536"/>
    </source>
</evidence>
<dbReference type="PANTHER" id="PTHR12916:SF4">
    <property type="entry name" value="UNINFLATABLE, ISOFORM C"/>
    <property type="match status" value="1"/>
</dbReference>
<dbReference type="GO" id="GO:0007219">
    <property type="term" value="P:Notch signaling pathway"/>
    <property type="evidence" value="ECO:0007669"/>
    <property type="project" value="TreeGrafter"/>
</dbReference>
<dbReference type="GO" id="GO:0005509">
    <property type="term" value="F:calcium ion binding"/>
    <property type="evidence" value="ECO:0007669"/>
    <property type="project" value="InterPro"/>
</dbReference>
<dbReference type="InterPro" id="IPR000152">
    <property type="entry name" value="EGF-type_Asp/Asn_hydroxyl_site"/>
</dbReference>
<dbReference type="InterPro" id="IPR018097">
    <property type="entry name" value="EGF_Ca-bd_CS"/>
</dbReference>
<dbReference type="Pfam" id="PF12661">
    <property type="entry name" value="hEGF"/>
    <property type="match status" value="1"/>
</dbReference>
<sequence length="155" mass="16701">MAILYLQLPSWILLFTMLPGVHCQPQTLCNPPCHNKTQCTTTLDGSKCVCPPGFTGSTCETAIDDCSFPNLNGCQNNATCQDGLGNYTCDCLSGWEGSFCEKEKDECQPNPCQNGGNCTDLFDGFLCNCTSQYTGPTCIQDVDECTMTSGLCKNG</sequence>
<dbReference type="PANTHER" id="PTHR12916">
    <property type="entry name" value="CYTOCHROME C OXIDASE POLYPEPTIDE VIC-2"/>
    <property type="match status" value="1"/>
</dbReference>
<feature type="domain" description="EGF-like" evidence="9">
    <location>
        <begin position="103"/>
        <end position="139"/>
    </location>
</feature>
<evidence type="ECO:0000256" key="8">
    <source>
        <dbReference type="SAM" id="SignalP"/>
    </source>
</evidence>
<protein>
    <recommendedName>
        <fullName evidence="9">EGF-like domain-containing protein</fullName>
    </recommendedName>
</protein>
<accession>A0A0B7BFR5</accession>
<dbReference type="SUPFAM" id="SSF57196">
    <property type="entry name" value="EGF/Laminin"/>
    <property type="match status" value="3"/>
</dbReference>
<keyword evidence="4" id="KW-0677">Repeat</keyword>
<feature type="disulfide bond" evidence="7">
    <location>
        <begin position="50"/>
        <end position="59"/>
    </location>
</feature>
<dbReference type="CDD" id="cd00054">
    <property type="entry name" value="EGF_CA"/>
    <property type="match status" value="3"/>
</dbReference>
<feature type="disulfide bond" evidence="7">
    <location>
        <begin position="129"/>
        <end position="138"/>
    </location>
</feature>
<dbReference type="Pfam" id="PF00008">
    <property type="entry name" value="EGF"/>
    <property type="match status" value="2"/>
</dbReference>
<dbReference type="FunFam" id="2.10.25.10:FF:000080">
    <property type="entry name" value="Neurogenic locus notch 1"/>
    <property type="match status" value="1"/>
</dbReference>
<feature type="non-terminal residue" evidence="10">
    <location>
        <position position="155"/>
    </location>
</feature>
<dbReference type="PROSITE" id="PS00010">
    <property type="entry name" value="ASX_HYDROXYL"/>
    <property type="match status" value="2"/>
</dbReference>
<feature type="domain" description="EGF-like" evidence="9">
    <location>
        <begin position="25"/>
        <end position="60"/>
    </location>
</feature>
<dbReference type="AlphaFoldDB" id="A0A0B7BFR5"/>
<keyword evidence="3 8" id="KW-0732">Signal</keyword>
<dbReference type="Gene3D" id="2.10.25.10">
    <property type="entry name" value="Laminin"/>
    <property type="match status" value="3"/>
</dbReference>
<evidence type="ECO:0000256" key="5">
    <source>
        <dbReference type="ARBA" id="ARBA00023157"/>
    </source>
</evidence>
<gene>
    <name evidence="10" type="primary">ORF180171</name>
</gene>
<evidence type="ECO:0000256" key="4">
    <source>
        <dbReference type="ARBA" id="ARBA00022737"/>
    </source>
</evidence>
<feature type="disulfide bond" evidence="7">
    <location>
        <begin position="29"/>
        <end position="39"/>
    </location>
</feature>
<feature type="signal peptide" evidence="8">
    <location>
        <begin position="1"/>
        <end position="23"/>
    </location>
</feature>